<evidence type="ECO:0000256" key="9">
    <source>
        <dbReference type="PROSITE-ProRule" id="PRU00221"/>
    </source>
</evidence>
<evidence type="ECO:0000256" key="7">
    <source>
        <dbReference type="ARBA" id="ARBA00023274"/>
    </source>
</evidence>
<dbReference type="Proteomes" id="UP000762676">
    <property type="component" value="Unassembled WGS sequence"/>
</dbReference>
<accession>A0AAV4J874</accession>
<keyword evidence="4 9" id="KW-0853">WD repeat</keyword>
<feature type="repeat" description="WD" evidence="9">
    <location>
        <begin position="297"/>
        <end position="338"/>
    </location>
</feature>
<feature type="domain" description="Sof1-like protein" evidence="11">
    <location>
        <begin position="330"/>
        <end position="416"/>
    </location>
</feature>
<feature type="repeat" description="WD" evidence="9">
    <location>
        <begin position="71"/>
        <end position="113"/>
    </location>
</feature>
<sequence>MATVTKKKNFKLKVLSRNPEDYRRETKLDIHKAPQNPEAYLHPFTLGREYQRALNATKLERVFAKPFLCGLEGHRDSIQALAKFPSRLAHVLSAASDGEVKLWDLSTKKCVSSVVAHDGLVHSLCAHRSGQFFLSTGQDANIKFWSCSEEGVIGSEPVRTILNKHVYQGIDHHEKEDIFVTCGQSLDVWAGDRSQPFQSYKWGLDSMHYVKFNRVEGLGLPLIRGSLEKPVVHEIFRGLYTYDIRNLRVASNKYEDHIGAVMDVDYAPTGKEFVTAGYDRCVRIFNIAEGHSRDVYTTKRMQRVNHILWSMDNKYILSGSDEMNVRLWKAKASEKLGVMKPREKTAFNTIETLKKTFKDHPEIKRIARHRHLPKLIYTQKKQIREQKDAQKRKESNRRFHSKPGAVPFVAERTKQVVDVKE</sequence>
<dbReference type="SUPFAM" id="SSF50978">
    <property type="entry name" value="WD40 repeat-like"/>
    <property type="match status" value="1"/>
</dbReference>
<evidence type="ECO:0000313" key="13">
    <source>
        <dbReference type="Proteomes" id="UP000762676"/>
    </source>
</evidence>
<keyword evidence="13" id="KW-1185">Reference proteome</keyword>
<dbReference type="InterPro" id="IPR007287">
    <property type="entry name" value="Sof1"/>
</dbReference>
<dbReference type="PANTHER" id="PTHR22851">
    <property type="entry name" value="U3 SMALL NUCLEOLAR RNA U3 SNORNA ASSOCIATED PROTEIN"/>
    <property type="match status" value="1"/>
</dbReference>
<name>A0AAV4J874_9GAST</name>
<evidence type="ECO:0000256" key="8">
    <source>
        <dbReference type="ARBA" id="ARBA00032239"/>
    </source>
</evidence>
<protein>
    <recommendedName>
        <fullName evidence="3">DDB1- and CUL4-associated factor 13</fullName>
    </recommendedName>
    <alternativeName>
        <fullName evidence="8">WD repeat and SOF domain-containing protein 1</fullName>
    </alternativeName>
</protein>
<dbReference type="PROSITE" id="PS50294">
    <property type="entry name" value="WD_REPEATS_REGION"/>
    <property type="match status" value="1"/>
</dbReference>
<evidence type="ECO:0000256" key="10">
    <source>
        <dbReference type="SAM" id="MobiDB-lite"/>
    </source>
</evidence>
<comment type="similarity">
    <text evidence="2">Belongs to the WD repeat DCAF13/WDSOF1 family.</text>
</comment>
<dbReference type="SMART" id="SM00320">
    <property type="entry name" value="WD40"/>
    <property type="match status" value="4"/>
</dbReference>
<dbReference type="EMBL" id="BMAT01013643">
    <property type="protein sequence ID" value="GFS17157.1"/>
    <property type="molecule type" value="Genomic_DNA"/>
</dbReference>
<organism evidence="12 13">
    <name type="scientific">Elysia marginata</name>
    <dbReference type="NCBI Taxonomy" id="1093978"/>
    <lineage>
        <taxon>Eukaryota</taxon>
        <taxon>Metazoa</taxon>
        <taxon>Spiralia</taxon>
        <taxon>Lophotrochozoa</taxon>
        <taxon>Mollusca</taxon>
        <taxon>Gastropoda</taxon>
        <taxon>Heterobranchia</taxon>
        <taxon>Euthyneura</taxon>
        <taxon>Panpulmonata</taxon>
        <taxon>Sacoglossa</taxon>
        <taxon>Placobranchoidea</taxon>
        <taxon>Plakobranchidae</taxon>
        <taxon>Elysia</taxon>
    </lineage>
</organism>
<dbReference type="GO" id="GO:0032040">
    <property type="term" value="C:small-subunit processome"/>
    <property type="evidence" value="ECO:0007669"/>
    <property type="project" value="TreeGrafter"/>
</dbReference>
<feature type="region of interest" description="Disordered" evidence="10">
    <location>
        <begin position="381"/>
        <end position="406"/>
    </location>
</feature>
<evidence type="ECO:0000256" key="1">
    <source>
        <dbReference type="ARBA" id="ARBA00004604"/>
    </source>
</evidence>
<gene>
    <name evidence="12" type="ORF">ElyMa_006815300</name>
</gene>
<dbReference type="Pfam" id="PF00400">
    <property type="entry name" value="WD40"/>
    <property type="match status" value="4"/>
</dbReference>
<keyword evidence="5" id="KW-0677">Repeat</keyword>
<dbReference type="InterPro" id="IPR019775">
    <property type="entry name" value="WD40_repeat_CS"/>
</dbReference>
<dbReference type="Pfam" id="PF04158">
    <property type="entry name" value="Sof1"/>
    <property type="match status" value="1"/>
</dbReference>
<dbReference type="Gene3D" id="2.130.10.10">
    <property type="entry name" value="YVTN repeat-like/Quinoprotein amine dehydrogenase"/>
    <property type="match status" value="2"/>
</dbReference>
<keyword evidence="6" id="KW-0539">Nucleus</keyword>
<evidence type="ECO:0000256" key="5">
    <source>
        <dbReference type="ARBA" id="ARBA00022737"/>
    </source>
</evidence>
<comment type="caution">
    <text evidence="12">The sequence shown here is derived from an EMBL/GenBank/DDBJ whole genome shotgun (WGS) entry which is preliminary data.</text>
</comment>
<dbReference type="InterPro" id="IPR015943">
    <property type="entry name" value="WD40/YVTN_repeat-like_dom_sf"/>
</dbReference>
<feature type="repeat" description="WD" evidence="9">
    <location>
        <begin position="114"/>
        <end position="146"/>
    </location>
</feature>
<proteinExistence type="inferred from homology"/>
<reference evidence="12 13" key="1">
    <citation type="journal article" date="2021" name="Elife">
        <title>Chloroplast acquisition without the gene transfer in kleptoplastic sea slugs, Plakobranchus ocellatus.</title>
        <authorList>
            <person name="Maeda T."/>
            <person name="Takahashi S."/>
            <person name="Yoshida T."/>
            <person name="Shimamura S."/>
            <person name="Takaki Y."/>
            <person name="Nagai Y."/>
            <person name="Toyoda A."/>
            <person name="Suzuki Y."/>
            <person name="Arimoto A."/>
            <person name="Ishii H."/>
            <person name="Satoh N."/>
            <person name="Nishiyama T."/>
            <person name="Hasebe M."/>
            <person name="Maruyama T."/>
            <person name="Minagawa J."/>
            <person name="Obokata J."/>
            <person name="Shigenobu S."/>
        </authorList>
    </citation>
    <scope>NUCLEOTIDE SEQUENCE [LARGE SCALE GENOMIC DNA]</scope>
</reference>
<dbReference type="InterPro" id="IPR051733">
    <property type="entry name" value="WD_repeat_DCAF13/WDSOF1"/>
</dbReference>
<evidence type="ECO:0000256" key="6">
    <source>
        <dbReference type="ARBA" id="ARBA00023242"/>
    </source>
</evidence>
<feature type="compositionally biased region" description="Basic and acidic residues" evidence="10">
    <location>
        <begin position="382"/>
        <end position="397"/>
    </location>
</feature>
<dbReference type="InterPro" id="IPR001680">
    <property type="entry name" value="WD40_rpt"/>
</dbReference>
<dbReference type="InterPro" id="IPR036322">
    <property type="entry name" value="WD40_repeat_dom_sf"/>
</dbReference>
<dbReference type="PROSITE" id="PS00678">
    <property type="entry name" value="WD_REPEATS_1"/>
    <property type="match status" value="1"/>
</dbReference>
<keyword evidence="7" id="KW-0687">Ribonucleoprotein</keyword>
<dbReference type="PANTHER" id="PTHR22851:SF0">
    <property type="entry name" value="DDB1- AND CUL4-ASSOCIATED FACTOR 13"/>
    <property type="match status" value="1"/>
</dbReference>
<feature type="repeat" description="WD" evidence="9">
    <location>
        <begin position="254"/>
        <end position="295"/>
    </location>
</feature>
<comment type="subcellular location">
    <subcellularLocation>
        <location evidence="1">Nucleus</location>
        <location evidence="1">Nucleolus</location>
    </subcellularLocation>
</comment>
<evidence type="ECO:0000259" key="11">
    <source>
        <dbReference type="Pfam" id="PF04158"/>
    </source>
</evidence>
<evidence type="ECO:0000256" key="4">
    <source>
        <dbReference type="ARBA" id="ARBA00022574"/>
    </source>
</evidence>
<evidence type="ECO:0000256" key="2">
    <source>
        <dbReference type="ARBA" id="ARBA00005649"/>
    </source>
</evidence>
<evidence type="ECO:0000256" key="3">
    <source>
        <dbReference type="ARBA" id="ARBA00021762"/>
    </source>
</evidence>
<evidence type="ECO:0000313" key="12">
    <source>
        <dbReference type="EMBL" id="GFS17157.1"/>
    </source>
</evidence>
<dbReference type="PROSITE" id="PS50082">
    <property type="entry name" value="WD_REPEATS_2"/>
    <property type="match status" value="4"/>
</dbReference>
<dbReference type="AlphaFoldDB" id="A0AAV4J874"/>
<dbReference type="GO" id="GO:0000462">
    <property type="term" value="P:maturation of SSU-rRNA from tricistronic rRNA transcript (SSU-rRNA, 5.8S rRNA, LSU-rRNA)"/>
    <property type="evidence" value="ECO:0007669"/>
    <property type="project" value="TreeGrafter"/>
</dbReference>